<dbReference type="FunFam" id="3.30.1370.10:FF:000063">
    <property type="entry name" value="A-kinase anchor protein 1, mitochondrial"/>
    <property type="match status" value="1"/>
</dbReference>
<dbReference type="InterPro" id="IPR035437">
    <property type="entry name" value="SNase_OB-fold_sf"/>
</dbReference>
<keyword evidence="14" id="KW-1133">Transmembrane helix</keyword>
<dbReference type="Pfam" id="PF00567">
    <property type="entry name" value="TUDOR"/>
    <property type="match status" value="1"/>
</dbReference>
<evidence type="ECO:0000256" key="12">
    <source>
        <dbReference type="PROSITE-ProRule" id="PRU00176"/>
    </source>
</evidence>
<dbReference type="InterPro" id="IPR002999">
    <property type="entry name" value="Tudor"/>
</dbReference>
<comment type="caution">
    <text evidence="17">The sequence shown here is derived from an EMBL/GenBank/DDBJ whole genome shotgun (WGS) entry which is preliminary data.</text>
</comment>
<dbReference type="Proteomes" id="UP000322234">
    <property type="component" value="Unassembled WGS sequence"/>
</dbReference>
<evidence type="ECO:0000256" key="11">
    <source>
        <dbReference type="ARBA" id="ARBA00022884"/>
    </source>
</evidence>
<keyword evidence="11 12" id="KW-0694">RNA-binding</keyword>
<evidence type="ECO:0000313" key="17">
    <source>
        <dbReference type="EMBL" id="MXQ84434.1"/>
    </source>
</evidence>
<evidence type="ECO:0000256" key="8">
    <source>
        <dbReference type="ARBA" id="ARBA00022737"/>
    </source>
</evidence>
<keyword evidence="14" id="KW-0472">Membrane</keyword>
<keyword evidence="14" id="KW-0812">Transmembrane</keyword>
<dbReference type="Pfam" id="PF00076">
    <property type="entry name" value="RRM_1"/>
    <property type="match status" value="1"/>
</dbReference>
<dbReference type="Pfam" id="PF10522">
    <property type="entry name" value="RII_binding_1"/>
    <property type="match status" value="1"/>
</dbReference>
<reference evidence="17" key="1">
    <citation type="submission" date="2019-10" db="EMBL/GenBank/DDBJ databases">
        <title>The sequence and de novo assembly of the wild yak genome.</title>
        <authorList>
            <person name="Liu Y."/>
        </authorList>
    </citation>
    <scope>NUCLEOTIDE SEQUENCE [LARGE SCALE GENOMIC DNA]</scope>
    <source>
        <strain evidence="17">WY2019</strain>
    </source>
</reference>
<dbReference type="SMART" id="SM00333">
    <property type="entry name" value="TUDOR"/>
    <property type="match status" value="1"/>
</dbReference>
<feature type="region of interest" description="Disordered" evidence="13">
    <location>
        <begin position="51"/>
        <end position="115"/>
    </location>
</feature>
<dbReference type="FunFam" id="3.30.70.330:FF:000020">
    <property type="entry name" value="RNA-binding protein Musashi homolog 2 isoform X1"/>
    <property type="match status" value="1"/>
</dbReference>
<keyword evidence="8" id="KW-0677">Repeat</keyword>
<dbReference type="InterPro" id="IPR018459">
    <property type="entry name" value="RII-bd_1"/>
</dbReference>
<feature type="compositionally biased region" description="Polar residues" evidence="13">
    <location>
        <begin position="1151"/>
        <end position="1160"/>
    </location>
</feature>
<dbReference type="GO" id="GO:0005739">
    <property type="term" value="C:mitochondrion"/>
    <property type="evidence" value="ECO:0007669"/>
    <property type="project" value="UniProtKB-ARBA"/>
</dbReference>
<evidence type="ECO:0000256" key="10">
    <source>
        <dbReference type="ARBA" id="ARBA00022845"/>
    </source>
</evidence>
<sequence>MTIQFRSLFPLALPGVLALLGWWWFFSRKKEPLDSHDRAAEAGAVALRAGPEAQEVLPVEDSRPGAASPPPERELCGGGRPLPEPPALLRAHPACRRSESSGSLPNPADTRLRPGARKEVELTLAGDEAKAVPLECPLPAPKGLPFPHEAVEVCKREAVLGRPGGRGRQGQPAAPAEKPAPEEKARETGGAEGTGDAVLGENVLEEGPAAWEPAPELELQSSRAAGAGEKDPGRLLEEAVVEAAPEEETLAPRGLAGRAWDGAFPQEQGGEETWDRSEKIEQAAFQIISKVILEATEEVLATTMGRIAGRVYQASATQPQGLKEESCAPASQKTPLGLEASEPTLAAVEAAPGLRDTALPSTEPPAGDLPAPKTYVSCLSSPLSSPTKDRKPKNSAHHISLAPCPLPAAPLRELLDEAGGTREETTHVPCVSDGGQAVPCGAASGQCSDSASTSGLEDCCLETSPSPRGEAATPPLPESTVPVSNGVLKGELSDLGTEDGWTVDAEADHSGGSDGNSMDSVDSCCGLRKPDDFQNAQAGSNPKKVDLIIWEIEVPKHLVGRLIGKQGRYVSFLKQTSGAKIYISTLPYTQNIQVCHIEGSQHHVDKALNLIGKKFKELNLTNIYAPPLPSLALPSLPMTSWLMLPDGVTVEVIVVNQVNAGHLFVQQHTHPTFHALRSLDQQMYLCYSQPGIPTLPTPVEITVICAAPGVDGAWWRAQVVAAYEDTNEVEIRYVDYGGYKRVKVDVLRQIRSDFVTLPFQGAEVLLDSVMPLSDDDHFSPEADAAMSEMTGNTALLAQVTSYSPTGLPLIQLWSVVGDENVCQVEQRQAPALAKINKDIYEDTGSRNKRNEAWVSISQPDSQSVLLTCAFSFQRGFGFVTFADPASVDKVLGQPHHELDSKTIDPKVAFPRRAQPKMVTRTKKIFVGGLSANTVVEDVKQYFEQFGKVEDAMLMFDKTTNRHRGFGFVTFENEDVVEKVCEIHFHEINNKMVECKKAQPKEVMFPPGTRGRARGLPYTMDAFMLGMGMLGYPNFVATYGRGYPGFAPSYGYQFPGDVWLVVTGACLASGLIPSSILCTPVLNSYSAQPNFGGPASPAGSNPARPGGFPGANSPGPVADLYGPASQDSGVGNYISATSPQPGSGFGHGIAVGNSNYRSTTQ</sequence>
<feature type="region of interest" description="Disordered" evidence="13">
    <location>
        <begin position="1092"/>
        <end position="1160"/>
    </location>
</feature>
<dbReference type="InterPro" id="IPR004088">
    <property type="entry name" value="KH_dom_type_1"/>
</dbReference>
<feature type="transmembrane region" description="Helical" evidence="14">
    <location>
        <begin position="7"/>
        <end position="26"/>
    </location>
</feature>
<evidence type="ECO:0000256" key="6">
    <source>
        <dbReference type="ARBA" id="ARBA00022490"/>
    </source>
</evidence>
<dbReference type="GO" id="GO:0034237">
    <property type="term" value="F:protein kinase A regulatory subunit binding"/>
    <property type="evidence" value="ECO:0007669"/>
    <property type="project" value="TreeGrafter"/>
</dbReference>
<name>A0A6B0R9B3_9CETA</name>
<feature type="region of interest" description="Disordered" evidence="13">
    <location>
        <begin position="356"/>
        <end position="403"/>
    </location>
</feature>
<dbReference type="PROSITE" id="PS50102">
    <property type="entry name" value="RRM"/>
    <property type="match status" value="1"/>
</dbReference>
<evidence type="ECO:0008006" key="19">
    <source>
        <dbReference type="Google" id="ProtNLM"/>
    </source>
</evidence>
<comment type="similarity">
    <text evidence="4">Belongs to the RRM IMP/VICKZ family.</text>
</comment>
<gene>
    <name evidence="17" type="ORF">E5288_WYG020647</name>
</gene>
<feature type="compositionally biased region" description="Polar residues" evidence="13">
    <location>
        <begin position="377"/>
        <end position="386"/>
    </location>
</feature>
<keyword evidence="5" id="KW-0813">Transport</keyword>
<dbReference type="CDD" id="cd22395">
    <property type="entry name" value="KH-I_AKAP1"/>
    <property type="match status" value="1"/>
</dbReference>
<evidence type="ECO:0000259" key="15">
    <source>
        <dbReference type="PROSITE" id="PS50102"/>
    </source>
</evidence>
<dbReference type="InterPro" id="IPR036612">
    <property type="entry name" value="KH_dom_type_1_sf"/>
</dbReference>
<feature type="domain" description="Tudor" evidence="16">
    <location>
        <begin position="698"/>
        <end position="757"/>
    </location>
</feature>
<dbReference type="CDD" id="cd20407">
    <property type="entry name" value="Tudor_AKAP1"/>
    <property type="match status" value="1"/>
</dbReference>
<dbReference type="Gene3D" id="3.30.70.330">
    <property type="match status" value="2"/>
</dbReference>
<dbReference type="Gene3D" id="2.40.50.90">
    <property type="match status" value="1"/>
</dbReference>
<dbReference type="Pfam" id="PF00013">
    <property type="entry name" value="KH_1"/>
    <property type="match status" value="1"/>
</dbReference>
<evidence type="ECO:0000256" key="13">
    <source>
        <dbReference type="SAM" id="MobiDB-lite"/>
    </source>
</evidence>
<comment type="subcellular location">
    <subcellularLocation>
        <location evidence="1">Cytoplasm</location>
        <location evidence="1">P-body</location>
    </subcellularLocation>
    <subcellularLocation>
        <location evidence="2">Cytoplasm</location>
        <location evidence="2">Stress granule</location>
    </subcellularLocation>
</comment>
<dbReference type="PROSITE" id="PS50304">
    <property type="entry name" value="TUDOR"/>
    <property type="match status" value="1"/>
</dbReference>
<organism evidence="17 18">
    <name type="scientific">Bos mutus</name>
    <name type="common">wild yak</name>
    <dbReference type="NCBI Taxonomy" id="72004"/>
    <lineage>
        <taxon>Eukaryota</taxon>
        <taxon>Metazoa</taxon>
        <taxon>Chordata</taxon>
        <taxon>Craniata</taxon>
        <taxon>Vertebrata</taxon>
        <taxon>Euteleostomi</taxon>
        <taxon>Mammalia</taxon>
        <taxon>Eutheria</taxon>
        <taxon>Laurasiatheria</taxon>
        <taxon>Artiodactyla</taxon>
        <taxon>Ruminantia</taxon>
        <taxon>Pecora</taxon>
        <taxon>Bovidae</taxon>
        <taxon>Bovinae</taxon>
        <taxon>Bos</taxon>
    </lineage>
</organism>
<evidence type="ECO:0000256" key="3">
    <source>
        <dbReference type="ARBA" id="ARBA00006635"/>
    </source>
</evidence>
<dbReference type="InterPro" id="IPR004087">
    <property type="entry name" value="KH_dom"/>
</dbReference>
<dbReference type="GO" id="GO:0051028">
    <property type="term" value="P:mRNA transport"/>
    <property type="evidence" value="ECO:0007669"/>
    <property type="project" value="UniProtKB-KW"/>
</dbReference>
<feature type="region of interest" description="Disordered" evidence="13">
    <location>
        <begin position="458"/>
        <end position="483"/>
    </location>
</feature>
<feature type="compositionally biased region" description="Basic and acidic residues" evidence="13">
    <location>
        <begin position="179"/>
        <end position="189"/>
    </location>
</feature>
<dbReference type="InterPro" id="IPR047367">
    <property type="entry name" value="Tudor_AKAP1"/>
</dbReference>
<dbReference type="GO" id="GO:0016020">
    <property type="term" value="C:membrane"/>
    <property type="evidence" value="ECO:0007669"/>
    <property type="project" value="TreeGrafter"/>
</dbReference>
<dbReference type="GO" id="GO:0006417">
    <property type="term" value="P:regulation of translation"/>
    <property type="evidence" value="ECO:0007669"/>
    <property type="project" value="UniProtKB-KW"/>
</dbReference>
<comment type="similarity">
    <text evidence="3">Belongs to the Musashi family.</text>
</comment>
<dbReference type="SUPFAM" id="SSF54928">
    <property type="entry name" value="RNA-binding domain, RBD"/>
    <property type="match status" value="2"/>
</dbReference>
<dbReference type="SMART" id="SM00360">
    <property type="entry name" value="RRM"/>
    <property type="match status" value="1"/>
</dbReference>
<keyword evidence="18" id="KW-1185">Reference proteome</keyword>
<dbReference type="PROSITE" id="PS50084">
    <property type="entry name" value="KH_TYPE_1"/>
    <property type="match status" value="1"/>
</dbReference>
<dbReference type="Gene3D" id="3.30.1370.10">
    <property type="entry name" value="K Homology domain, type 1"/>
    <property type="match status" value="1"/>
</dbReference>
<dbReference type="EMBL" id="VBQZ03000021">
    <property type="protein sequence ID" value="MXQ84434.1"/>
    <property type="molecule type" value="Genomic_DNA"/>
</dbReference>
<dbReference type="GO" id="GO:0000932">
    <property type="term" value="C:P-body"/>
    <property type="evidence" value="ECO:0007669"/>
    <property type="project" value="UniProtKB-SubCell"/>
</dbReference>
<dbReference type="PANTHER" id="PTHR22948:SF75">
    <property type="entry name" value="A-KINASE ANCHOR PROTEIN 1, MITOCHONDRIAL"/>
    <property type="match status" value="1"/>
</dbReference>
<feature type="compositionally biased region" description="Polar residues" evidence="13">
    <location>
        <begin position="1124"/>
        <end position="1140"/>
    </location>
</feature>
<evidence type="ECO:0000256" key="2">
    <source>
        <dbReference type="ARBA" id="ARBA00004210"/>
    </source>
</evidence>
<dbReference type="SUPFAM" id="SSF54791">
    <property type="entry name" value="Eukaryotic type KH-domain (KH-domain type I)"/>
    <property type="match status" value="1"/>
</dbReference>
<evidence type="ECO:0000256" key="7">
    <source>
        <dbReference type="ARBA" id="ARBA00022553"/>
    </source>
</evidence>
<dbReference type="InterPro" id="IPR012677">
    <property type="entry name" value="Nucleotide-bd_a/b_plait_sf"/>
</dbReference>
<dbReference type="InterPro" id="IPR034126">
    <property type="entry name" value="MSI_RRM2"/>
</dbReference>
<dbReference type="CDD" id="cd12323">
    <property type="entry name" value="RRM2_MSI"/>
    <property type="match status" value="1"/>
</dbReference>
<dbReference type="InterPro" id="IPR000504">
    <property type="entry name" value="RRM_dom"/>
</dbReference>
<dbReference type="Gene3D" id="2.30.30.140">
    <property type="match status" value="1"/>
</dbReference>
<evidence type="ECO:0000256" key="9">
    <source>
        <dbReference type="ARBA" id="ARBA00022816"/>
    </source>
</evidence>
<keyword evidence="10" id="KW-0810">Translation regulation</keyword>
<dbReference type="SUPFAM" id="SSF63748">
    <property type="entry name" value="Tudor/PWWP/MBT"/>
    <property type="match status" value="1"/>
</dbReference>
<proteinExistence type="inferred from homology"/>
<keyword evidence="9" id="KW-0509">mRNA transport</keyword>
<evidence type="ECO:0000256" key="14">
    <source>
        <dbReference type="SAM" id="Phobius"/>
    </source>
</evidence>
<evidence type="ECO:0000256" key="1">
    <source>
        <dbReference type="ARBA" id="ARBA00004201"/>
    </source>
</evidence>
<feature type="domain" description="RRM" evidence="15">
    <location>
        <begin position="922"/>
        <end position="999"/>
    </location>
</feature>
<evidence type="ECO:0000256" key="4">
    <source>
        <dbReference type="ARBA" id="ARBA00009094"/>
    </source>
</evidence>
<dbReference type="SMART" id="SM00322">
    <property type="entry name" value="KH"/>
    <property type="match status" value="1"/>
</dbReference>
<feature type="region of interest" description="Disordered" evidence="13">
    <location>
        <begin position="318"/>
        <end position="339"/>
    </location>
</feature>
<keyword evidence="7" id="KW-0597">Phosphoprotein</keyword>
<dbReference type="GO" id="GO:0003730">
    <property type="term" value="F:mRNA 3'-UTR binding"/>
    <property type="evidence" value="ECO:0007669"/>
    <property type="project" value="UniProtKB-ARBA"/>
</dbReference>
<dbReference type="PANTHER" id="PTHR22948">
    <property type="entry name" value="TUDOR DOMAIN CONTAINING PROTEIN"/>
    <property type="match status" value="1"/>
</dbReference>
<feature type="region of interest" description="Disordered" evidence="13">
    <location>
        <begin position="161"/>
        <end position="197"/>
    </location>
</feature>
<dbReference type="InterPro" id="IPR035979">
    <property type="entry name" value="RBD_domain_sf"/>
</dbReference>
<keyword evidence="6" id="KW-0963">Cytoplasm</keyword>
<accession>A0A6B0R9B3</accession>
<dbReference type="InterPro" id="IPR047368">
    <property type="entry name" value="KH-I_AKAP1"/>
</dbReference>
<protein>
    <recommendedName>
        <fullName evidence="19">RNA-binding protein Musashi-like protein 2</fullName>
    </recommendedName>
</protein>
<dbReference type="AlphaFoldDB" id="A0A6B0R9B3"/>
<evidence type="ECO:0000313" key="18">
    <source>
        <dbReference type="Proteomes" id="UP000322234"/>
    </source>
</evidence>
<dbReference type="InterPro" id="IPR050621">
    <property type="entry name" value="Tudor_domain_containing"/>
</dbReference>
<dbReference type="GO" id="GO:0010494">
    <property type="term" value="C:cytoplasmic stress granule"/>
    <property type="evidence" value="ECO:0007669"/>
    <property type="project" value="UniProtKB-SubCell"/>
</dbReference>
<evidence type="ECO:0000259" key="16">
    <source>
        <dbReference type="PROSITE" id="PS50304"/>
    </source>
</evidence>
<evidence type="ECO:0000256" key="5">
    <source>
        <dbReference type="ARBA" id="ARBA00022448"/>
    </source>
</evidence>